<dbReference type="Proteomes" id="UP000249915">
    <property type="component" value="Unassembled WGS sequence"/>
</dbReference>
<dbReference type="InterPro" id="IPR001509">
    <property type="entry name" value="Epimerase_deHydtase"/>
</dbReference>
<proteinExistence type="predicted"/>
<dbReference type="AlphaFoldDB" id="A0A2V4AYC3"/>
<gene>
    <name evidence="1" type="ORF">BAY60_10395</name>
</gene>
<name>A0A2V4AYC3_9PSEU</name>
<dbReference type="Gene3D" id="3.40.50.720">
    <property type="entry name" value="NAD(P)-binding Rossmann-like Domain"/>
    <property type="match status" value="1"/>
</dbReference>
<dbReference type="InterPro" id="IPR051783">
    <property type="entry name" value="NAD(P)-dependent_oxidoreduct"/>
</dbReference>
<accession>A0A2V4AYC3</accession>
<evidence type="ECO:0000313" key="1">
    <source>
        <dbReference type="EMBL" id="PXY26906.1"/>
    </source>
</evidence>
<dbReference type="InterPro" id="IPR036291">
    <property type="entry name" value="NAD(P)-bd_dom_sf"/>
</dbReference>
<keyword evidence="2" id="KW-1185">Reference proteome</keyword>
<dbReference type="PANTHER" id="PTHR48079">
    <property type="entry name" value="PROTEIN YEEZ"/>
    <property type="match status" value="1"/>
</dbReference>
<sequence>MRVVVTGATGNVGTALLRLLRGPDWHVTGLARRVPPPRGAYAAAEWVACDLSSAAPPDEVLRDADAVVHLAWAINPSSADPPMEATNVGGTRRVLDAVVRAGVPRLVCGSSIAAYRPAPRWQRVSETWPVDGVRGSAYSRGKAELERTLDAFAEHYPQVRVTRLRPCGILQRDAAGQIGRWLLSPLIPAEMLSMPRFPLPLWRELRLQLVHADDVAEAIRLALLTEFDGPVNLAAEPVLRPDDLAQLFGATHVPAPRQVLSGVTRALWRIGVHPLHPGWLELADQAPLVDTTRARETLGWQPAHDTREVLTAFAGGLRGRAGTASEALAPRARGVWQRLAATPPGRPSHQSQD</sequence>
<dbReference type="Pfam" id="PF01370">
    <property type="entry name" value="Epimerase"/>
    <property type="match status" value="1"/>
</dbReference>
<protein>
    <submittedName>
        <fullName evidence="1">Nucleoside-diphosphate sugar epimerase</fullName>
    </submittedName>
</protein>
<reference evidence="1 2" key="1">
    <citation type="submission" date="2016-07" db="EMBL/GenBank/DDBJ databases">
        <title>Draft genome sequence of Prauserella muralis DSM 45305, isolated from a mould-covered wall in an indoor environment.</title>
        <authorList>
            <person name="Ruckert C."/>
            <person name="Albersmeier A."/>
            <person name="Jiang C.-L."/>
            <person name="Jiang Y."/>
            <person name="Kalinowski J."/>
            <person name="Schneider O."/>
            <person name="Winkler A."/>
            <person name="Zotchev S.B."/>
        </authorList>
    </citation>
    <scope>NUCLEOTIDE SEQUENCE [LARGE SCALE GENOMIC DNA]</scope>
    <source>
        <strain evidence="1 2">DSM 45305</strain>
    </source>
</reference>
<evidence type="ECO:0000313" key="2">
    <source>
        <dbReference type="Proteomes" id="UP000249915"/>
    </source>
</evidence>
<dbReference type="GO" id="GO:0005737">
    <property type="term" value="C:cytoplasm"/>
    <property type="evidence" value="ECO:0007669"/>
    <property type="project" value="TreeGrafter"/>
</dbReference>
<dbReference type="RefSeq" id="WP_112280904.1">
    <property type="nucleotide sequence ID" value="NZ_MASW01000002.1"/>
</dbReference>
<dbReference type="SUPFAM" id="SSF51735">
    <property type="entry name" value="NAD(P)-binding Rossmann-fold domains"/>
    <property type="match status" value="1"/>
</dbReference>
<dbReference type="PANTHER" id="PTHR48079:SF6">
    <property type="entry name" value="NAD(P)-BINDING DOMAIN-CONTAINING PROTEIN-RELATED"/>
    <property type="match status" value="1"/>
</dbReference>
<dbReference type="OrthoDB" id="3338687at2"/>
<dbReference type="GO" id="GO:0004029">
    <property type="term" value="F:aldehyde dehydrogenase (NAD+) activity"/>
    <property type="evidence" value="ECO:0007669"/>
    <property type="project" value="TreeGrafter"/>
</dbReference>
<comment type="caution">
    <text evidence="1">The sequence shown here is derived from an EMBL/GenBank/DDBJ whole genome shotgun (WGS) entry which is preliminary data.</text>
</comment>
<dbReference type="EMBL" id="MASW01000002">
    <property type="protein sequence ID" value="PXY26906.1"/>
    <property type="molecule type" value="Genomic_DNA"/>
</dbReference>
<organism evidence="1 2">
    <name type="scientific">Prauserella muralis</name>
    <dbReference type="NCBI Taxonomy" id="588067"/>
    <lineage>
        <taxon>Bacteria</taxon>
        <taxon>Bacillati</taxon>
        <taxon>Actinomycetota</taxon>
        <taxon>Actinomycetes</taxon>
        <taxon>Pseudonocardiales</taxon>
        <taxon>Pseudonocardiaceae</taxon>
        <taxon>Prauserella</taxon>
    </lineage>
</organism>